<evidence type="ECO:0000313" key="1">
    <source>
        <dbReference type="Ensembl" id="ENSSPUP00000005877.1"/>
    </source>
</evidence>
<dbReference type="PANTHER" id="PTHR21435:SF1">
    <property type="entry name" value="MITOCHONDRIAL IMPORT INNER MEMBRANE TRANSLOCASE SUBUNIT TIM29"/>
    <property type="match status" value="1"/>
</dbReference>
<dbReference type="Ensembl" id="ENSSPUT00000006257.1">
    <property type="protein sequence ID" value="ENSSPUP00000005877.1"/>
    <property type="gene ID" value="ENSSPUG00000004547.1"/>
</dbReference>
<dbReference type="AlphaFoldDB" id="A0A8D0GJL3"/>
<dbReference type="PANTHER" id="PTHR21435">
    <property type="entry name" value="MITOCHONDRIAL IMPORT INNER MEMBRANE TRANSLOCASE SUBUNIT TIM29"/>
    <property type="match status" value="1"/>
</dbReference>
<protein>
    <submittedName>
        <fullName evidence="1">Translocase of inner mitochondrial membrane 29</fullName>
    </submittedName>
</protein>
<reference evidence="1" key="1">
    <citation type="submission" date="2025-08" db="UniProtKB">
        <authorList>
            <consortium name="Ensembl"/>
        </authorList>
    </citation>
    <scope>IDENTIFICATION</scope>
</reference>
<gene>
    <name evidence="1" type="primary">TIMM29</name>
</gene>
<dbReference type="OMA" id="SQARCRY"/>
<accession>A0A8D0GJL3</accession>
<dbReference type="GO" id="GO:0045039">
    <property type="term" value="P:protein insertion into mitochondrial inner membrane"/>
    <property type="evidence" value="ECO:0007669"/>
    <property type="project" value="Ensembl"/>
</dbReference>
<dbReference type="InterPro" id="IPR019322">
    <property type="entry name" value="TIMM29"/>
</dbReference>
<dbReference type="GO" id="GO:0140318">
    <property type="term" value="F:protein transporter activity"/>
    <property type="evidence" value="ECO:0007669"/>
    <property type="project" value="Ensembl"/>
</dbReference>
<dbReference type="Pfam" id="PF10171">
    <property type="entry name" value="Tim29"/>
    <property type="match status" value="1"/>
</dbReference>
<name>A0A8D0GJL3_SPHPU</name>
<proteinExistence type="predicted"/>
<organism evidence="1 2">
    <name type="scientific">Sphenodon punctatus</name>
    <name type="common">Tuatara</name>
    <name type="synonym">Hatteria punctata</name>
    <dbReference type="NCBI Taxonomy" id="8508"/>
    <lineage>
        <taxon>Eukaryota</taxon>
        <taxon>Metazoa</taxon>
        <taxon>Chordata</taxon>
        <taxon>Craniata</taxon>
        <taxon>Vertebrata</taxon>
        <taxon>Euteleostomi</taxon>
        <taxon>Lepidosauria</taxon>
        <taxon>Sphenodontia</taxon>
        <taxon>Sphenodontidae</taxon>
        <taxon>Sphenodon</taxon>
    </lineage>
</organism>
<reference evidence="1" key="2">
    <citation type="submission" date="2025-09" db="UniProtKB">
        <authorList>
            <consortium name="Ensembl"/>
        </authorList>
    </citation>
    <scope>IDENTIFICATION</scope>
</reference>
<dbReference type="Proteomes" id="UP000694392">
    <property type="component" value="Unplaced"/>
</dbReference>
<dbReference type="GO" id="GO:0005758">
    <property type="term" value="C:mitochondrial intermembrane space"/>
    <property type="evidence" value="ECO:0007669"/>
    <property type="project" value="Ensembl"/>
</dbReference>
<evidence type="ECO:0000313" key="2">
    <source>
        <dbReference type="Proteomes" id="UP000694392"/>
    </source>
</evidence>
<dbReference type="GeneTree" id="ENSGT00390000018541"/>
<sequence>GRQKPNSLLLHDYAEACKDVALGVKERPGKAGLYLSLLAGAAACSLRAPSDTSFEAALLEASGALLFLSPWVRNGGSEGHVQRLTKLRNQGRLRHRNLVFFSLVYEAPFDPDANLYQAQCKYLQPRWTEFPSRVLDVCFWGRWWVLSSKMKDSDINEEEFKHLPEQLRTIAYHNLHSEANEKLFDEKYRPVLLTEAQIGQAEGEERGGPSNG</sequence>
<keyword evidence="2" id="KW-1185">Reference proteome</keyword>
<dbReference type="GO" id="GO:0042721">
    <property type="term" value="C:TIM22 mitochondrial import inner membrane insertion complex"/>
    <property type="evidence" value="ECO:0007669"/>
    <property type="project" value="Ensembl"/>
</dbReference>